<dbReference type="eggNOG" id="COG2995">
    <property type="taxonomic scope" value="Bacteria"/>
</dbReference>
<accession>A4A9I1</accession>
<dbReference type="STRING" id="314285.KT71_07209"/>
<dbReference type="OrthoDB" id="9800207at2"/>
<evidence type="ECO:0000256" key="1">
    <source>
        <dbReference type="SAM" id="Phobius"/>
    </source>
</evidence>
<keyword evidence="1" id="KW-0472">Membrane</keyword>
<feature type="transmembrane region" description="Helical" evidence="1">
    <location>
        <begin position="7"/>
        <end position="24"/>
    </location>
</feature>
<organism evidence="2 3">
    <name type="scientific">Congregibacter litoralis KT71</name>
    <dbReference type="NCBI Taxonomy" id="314285"/>
    <lineage>
        <taxon>Bacteria</taxon>
        <taxon>Pseudomonadati</taxon>
        <taxon>Pseudomonadota</taxon>
        <taxon>Gammaproteobacteria</taxon>
        <taxon>Cellvibrionales</taxon>
        <taxon>Halieaceae</taxon>
        <taxon>Congregibacter</taxon>
    </lineage>
</organism>
<keyword evidence="1" id="KW-0812">Transmembrane</keyword>
<dbReference type="Pfam" id="PF04403">
    <property type="entry name" value="PqiA"/>
    <property type="match status" value="1"/>
</dbReference>
<comment type="caution">
    <text evidence="2">The sequence shown here is derived from an EMBL/GenBank/DDBJ whole genome shotgun (WGS) entry which is preliminary data.</text>
</comment>
<feature type="transmembrane region" description="Helical" evidence="1">
    <location>
        <begin position="181"/>
        <end position="202"/>
    </location>
</feature>
<feature type="transmembrane region" description="Helical" evidence="1">
    <location>
        <begin position="99"/>
        <end position="119"/>
    </location>
</feature>
<dbReference type="Proteomes" id="UP000019205">
    <property type="component" value="Chromosome"/>
</dbReference>
<reference evidence="2 3" key="2">
    <citation type="journal article" date="2009" name="PLoS ONE">
        <title>The photosynthetic apparatus and its regulation in the aerobic gammaproteobacterium Congregibacter litoralis gen. nov., sp. nov.</title>
        <authorList>
            <person name="Spring S."/>
            <person name="Lunsdorf H."/>
            <person name="Fuchs B.M."/>
            <person name="Tindall B.J."/>
        </authorList>
    </citation>
    <scope>NUCLEOTIDE SEQUENCE [LARGE SCALE GENOMIC DNA]</scope>
    <source>
        <strain evidence="2">KT71</strain>
    </source>
</reference>
<evidence type="ECO:0000313" key="2">
    <source>
        <dbReference type="EMBL" id="EAQ97148.1"/>
    </source>
</evidence>
<evidence type="ECO:0000313" key="3">
    <source>
        <dbReference type="Proteomes" id="UP000019205"/>
    </source>
</evidence>
<reference evidence="2 3" key="1">
    <citation type="journal article" date="2007" name="Proc. Natl. Acad. Sci. U.S.A.">
        <title>Characterization of a marine gammaproteobacterium capable of aerobic anoxygenic photosynthesis.</title>
        <authorList>
            <person name="Fuchs B.M."/>
            <person name="Spring S."/>
            <person name="Teeling H."/>
            <person name="Quast C."/>
            <person name="Wulf J."/>
            <person name="Schattenhofer M."/>
            <person name="Yan S."/>
            <person name="Ferriera S."/>
            <person name="Johnson J."/>
            <person name="Glockner F.O."/>
            <person name="Amann R."/>
        </authorList>
    </citation>
    <scope>NUCLEOTIDE SEQUENCE [LARGE SCALE GENOMIC DNA]</scope>
    <source>
        <strain evidence="2">KT71</strain>
    </source>
</reference>
<feature type="transmembrane region" description="Helical" evidence="1">
    <location>
        <begin position="140"/>
        <end position="161"/>
    </location>
</feature>
<dbReference type="InterPro" id="IPR007498">
    <property type="entry name" value="PqiA-like"/>
</dbReference>
<gene>
    <name evidence="2" type="ORF">KT71_07209</name>
</gene>
<dbReference type="AlphaFoldDB" id="A4A9I1"/>
<keyword evidence="1" id="KW-1133">Transmembrane helix</keyword>
<protein>
    <submittedName>
        <fullName evidence="2">Putative paraquat-inducible protein A</fullName>
    </submittedName>
</protein>
<keyword evidence="3" id="KW-1185">Reference proteome</keyword>
<proteinExistence type="predicted"/>
<name>A4A9I1_9GAMM</name>
<dbReference type="RefSeq" id="WP_008293866.1">
    <property type="nucleotide sequence ID" value="NZ_CM002299.1"/>
</dbReference>
<sequence>MTTATRVLGLAVIIGSLGLLYPGITQPVLTLSGELEKAELADFGIDLIAGENGNSQTRDMLNAMARMMGLDQIEGRVEAYRSTRSILGMSRELADNGNLLVAVMIVSFSVVIPVLKLLFQACALLLPAPYASRLLKLNAALGKWSMADVFVMAMLIAFMAGRASNHVGELLIMDAQLEQGFWFFLGYCLFAIAAGGLLNVLAARSDSPVHSPGAPGLGVSGRD</sequence>
<dbReference type="HOGENOM" id="CLU_115847_0_0_6"/>
<dbReference type="EMBL" id="AAOA02000004">
    <property type="protein sequence ID" value="EAQ97148.1"/>
    <property type="molecule type" value="Genomic_DNA"/>
</dbReference>